<dbReference type="PANTHER" id="PTHR43252:SF6">
    <property type="entry name" value="NEGATIVE TRANSCRIPTION REGULATOR PADR"/>
    <property type="match status" value="1"/>
</dbReference>
<gene>
    <name evidence="3" type="primary">padR</name>
    <name evidence="3" type="ORF">GCM10008014_38240</name>
</gene>
<organism evidence="3 4">
    <name type="scientific">Paenibacillus silvae</name>
    <dbReference type="NCBI Taxonomy" id="1325358"/>
    <lineage>
        <taxon>Bacteria</taxon>
        <taxon>Bacillati</taxon>
        <taxon>Bacillota</taxon>
        <taxon>Bacilli</taxon>
        <taxon>Bacillales</taxon>
        <taxon>Paenibacillaceae</taxon>
        <taxon>Paenibacillus</taxon>
    </lineage>
</organism>
<dbReference type="Gene3D" id="6.10.140.190">
    <property type="match status" value="1"/>
</dbReference>
<dbReference type="InterPro" id="IPR036390">
    <property type="entry name" value="WH_DNA-bd_sf"/>
</dbReference>
<feature type="domain" description="Transcription regulator PadR C-terminal" evidence="2">
    <location>
        <begin position="114"/>
        <end position="197"/>
    </location>
</feature>
<dbReference type="Pfam" id="PF10400">
    <property type="entry name" value="Vir_act_alpha_C"/>
    <property type="match status" value="1"/>
</dbReference>
<evidence type="ECO:0000313" key="4">
    <source>
        <dbReference type="Proteomes" id="UP000652153"/>
    </source>
</evidence>
<evidence type="ECO:0000259" key="1">
    <source>
        <dbReference type="Pfam" id="PF03551"/>
    </source>
</evidence>
<dbReference type="InterPro" id="IPR036388">
    <property type="entry name" value="WH-like_DNA-bd_sf"/>
</dbReference>
<keyword evidence="4" id="KW-1185">Reference proteome</keyword>
<name>A0ABQ1ZG68_9BACL</name>
<comment type="caution">
    <text evidence="3">The sequence shown here is derived from an EMBL/GenBank/DDBJ whole genome shotgun (WGS) entry which is preliminary data.</text>
</comment>
<dbReference type="InterPro" id="IPR005149">
    <property type="entry name" value="Tscrpt_reg_PadR_N"/>
</dbReference>
<dbReference type="InterPro" id="IPR018309">
    <property type="entry name" value="Tscrpt_reg_PadR_C"/>
</dbReference>
<proteinExistence type="predicted"/>
<feature type="domain" description="Transcription regulator PadR N-terminal" evidence="1">
    <location>
        <begin position="30"/>
        <end position="103"/>
    </location>
</feature>
<dbReference type="Proteomes" id="UP000652153">
    <property type="component" value="Unassembled WGS sequence"/>
</dbReference>
<evidence type="ECO:0000259" key="2">
    <source>
        <dbReference type="Pfam" id="PF10400"/>
    </source>
</evidence>
<reference evidence="4" key="1">
    <citation type="journal article" date="2019" name="Int. J. Syst. Evol. Microbiol.">
        <title>The Global Catalogue of Microorganisms (GCM) 10K type strain sequencing project: providing services to taxonomists for standard genome sequencing and annotation.</title>
        <authorList>
            <consortium name="The Broad Institute Genomics Platform"/>
            <consortium name="The Broad Institute Genome Sequencing Center for Infectious Disease"/>
            <person name="Wu L."/>
            <person name="Ma J."/>
        </authorList>
    </citation>
    <scope>NUCLEOTIDE SEQUENCE [LARGE SCALE GENOMIC DNA]</scope>
    <source>
        <strain evidence="4">CGMCC 1.12770</strain>
    </source>
</reference>
<protein>
    <submittedName>
        <fullName evidence="3">PadR family transcriptional regulator</fullName>
    </submittedName>
</protein>
<dbReference type="RefSeq" id="WP_188593458.1">
    <property type="nucleotide sequence ID" value="NZ_BMFU01000005.1"/>
</dbReference>
<dbReference type="SUPFAM" id="SSF46785">
    <property type="entry name" value="Winged helix' DNA-binding domain"/>
    <property type="match status" value="1"/>
</dbReference>
<accession>A0ABQ1ZG68</accession>
<sequence length="213" mass="24112">MKNGDTAKPDSVSTQSATEDFELTSTAWTILGFLSLQPRSGYEIREAAKRSVRFFWGISDGQLYPQLKILEDLGLIEAPNGVESPRSRQRWQLTDTGRKALRKWLVSPSAHLQIRDENLVKFLFAAQEGPELLLHLIRERRESFTWFLNTIKETQPGSTWESSKEDPSLAGPLLLQRYGIGFAETVLDWCDQAEASLLSPENKKASNDKEESL</sequence>
<evidence type="ECO:0000313" key="3">
    <source>
        <dbReference type="EMBL" id="GGH62120.1"/>
    </source>
</evidence>
<dbReference type="Pfam" id="PF03551">
    <property type="entry name" value="PadR"/>
    <property type="match status" value="1"/>
</dbReference>
<dbReference type="EMBL" id="BMFU01000005">
    <property type="protein sequence ID" value="GGH62120.1"/>
    <property type="molecule type" value="Genomic_DNA"/>
</dbReference>
<dbReference type="Gene3D" id="1.10.10.10">
    <property type="entry name" value="Winged helix-like DNA-binding domain superfamily/Winged helix DNA-binding domain"/>
    <property type="match status" value="1"/>
</dbReference>
<dbReference type="PANTHER" id="PTHR43252">
    <property type="entry name" value="TRANSCRIPTIONAL REGULATOR YQJI"/>
    <property type="match status" value="1"/>
</dbReference>